<dbReference type="AlphaFoldDB" id="A0A0D6P6A4"/>
<evidence type="ECO:0000256" key="1">
    <source>
        <dbReference type="SAM" id="Phobius"/>
    </source>
</evidence>
<comment type="caution">
    <text evidence="2">The sequence shown here is derived from an EMBL/GenBank/DDBJ whole genome shotgun (WGS) entry which is preliminary data.</text>
</comment>
<feature type="transmembrane region" description="Helical" evidence="1">
    <location>
        <begin position="20"/>
        <end position="41"/>
    </location>
</feature>
<dbReference type="Proteomes" id="UP000032680">
    <property type="component" value="Unassembled WGS sequence"/>
</dbReference>
<keyword evidence="3" id="KW-1185">Reference proteome</keyword>
<dbReference type="RefSeq" id="WP_199445555.1">
    <property type="nucleotide sequence ID" value="NZ_BANB01000155.1"/>
</dbReference>
<keyword evidence="1" id="KW-0812">Transmembrane</keyword>
<keyword evidence="1" id="KW-1133">Transmembrane helix</keyword>
<gene>
    <name evidence="2" type="ORF">Asru_0155_05</name>
</gene>
<evidence type="ECO:0000313" key="2">
    <source>
        <dbReference type="EMBL" id="GAN76728.1"/>
    </source>
</evidence>
<sequence length="100" mass="10433">MSAPDTEPSLGGLLRHMRVAVAAFAALLVGLGAIVVLGVVAPSSASSVIMLVLLAAMVATVLLFSMEVPQEPPLTRFFSGLGFAWVAILVGMTLLDYFTR</sequence>
<feature type="transmembrane region" description="Helical" evidence="1">
    <location>
        <begin position="48"/>
        <end position="65"/>
    </location>
</feature>
<name>A0A0D6P6A4_9PROT</name>
<feature type="transmembrane region" description="Helical" evidence="1">
    <location>
        <begin position="77"/>
        <end position="98"/>
    </location>
</feature>
<proteinExistence type="predicted"/>
<evidence type="ECO:0000313" key="3">
    <source>
        <dbReference type="Proteomes" id="UP000032680"/>
    </source>
</evidence>
<accession>A0A0D6P6A4</accession>
<keyword evidence="1" id="KW-0472">Membrane</keyword>
<dbReference type="EMBL" id="BANB01000155">
    <property type="protein sequence ID" value="GAN76728.1"/>
    <property type="molecule type" value="Genomic_DNA"/>
</dbReference>
<protein>
    <submittedName>
        <fullName evidence="2">Oxidase Caa(3)-type subunit IV</fullName>
    </submittedName>
</protein>
<organism evidence="2 3">
    <name type="scientific">Acidisphaera rubrifaciens HS-AP3</name>
    <dbReference type="NCBI Taxonomy" id="1231350"/>
    <lineage>
        <taxon>Bacteria</taxon>
        <taxon>Pseudomonadati</taxon>
        <taxon>Pseudomonadota</taxon>
        <taxon>Alphaproteobacteria</taxon>
        <taxon>Acetobacterales</taxon>
        <taxon>Acetobacteraceae</taxon>
        <taxon>Acidisphaera</taxon>
    </lineage>
</organism>
<reference evidence="2 3" key="1">
    <citation type="submission" date="2012-11" db="EMBL/GenBank/DDBJ databases">
        <title>Whole genome sequence of Acidisphaera rubrifaciens HS-AP3.</title>
        <authorList>
            <person name="Azuma Y."/>
            <person name="Higashiura N."/>
            <person name="Hirakawa H."/>
            <person name="Matsushita K."/>
        </authorList>
    </citation>
    <scope>NUCLEOTIDE SEQUENCE [LARGE SCALE GENOMIC DNA]</scope>
    <source>
        <strain evidence="2 3">HS-AP3</strain>
    </source>
</reference>